<dbReference type="GO" id="GO:0008270">
    <property type="term" value="F:zinc ion binding"/>
    <property type="evidence" value="ECO:0007669"/>
    <property type="project" value="UniProtKB-KW"/>
</dbReference>
<feature type="domain" description="Nuclear receptor" evidence="11">
    <location>
        <begin position="197"/>
        <end position="293"/>
    </location>
</feature>
<keyword evidence="5" id="KW-0805">Transcription regulation</keyword>
<evidence type="ECO:0000256" key="2">
    <source>
        <dbReference type="ARBA" id="ARBA00022723"/>
    </source>
</evidence>
<dbReference type="Proteomes" id="UP001201812">
    <property type="component" value="Unassembled WGS sequence"/>
</dbReference>
<keyword evidence="2" id="KW-0479">Metal-binding</keyword>
<evidence type="ECO:0000256" key="4">
    <source>
        <dbReference type="ARBA" id="ARBA00022833"/>
    </source>
</evidence>
<gene>
    <name evidence="12" type="ORF">DdX_16460</name>
</gene>
<proteinExistence type="inferred from homology"/>
<dbReference type="InterPro" id="IPR001628">
    <property type="entry name" value="Znf_hrmn_rcpt"/>
</dbReference>
<evidence type="ECO:0000313" key="12">
    <source>
        <dbReference type="EMBL" id="KAI1700839.1"/>
    </source>
</evidence>
<dbReference type="AlphaFoldDB" id="A0AAD4MPI4"/>
<dbReference type="PROSITE" id="PS51030">
    <property type="entry name" value="NUCLEAR_REC_DBD_2"/>
    <property type="match status" value="3"/>
</dbReference>
<reference evidence="12" key="1">
    <citation type="submission" date="2022-01" db="EMBL/GenBank/DDBJ databases">
        <title>Genome Sequence Resource for Two Populations of Ditylenchus destructor, the Migratory Endoparasitic Phytonematode.</title>
        <authorList>
            <person name="Zhang H."/>
            <person name="Lin R."/>
            <person name="Xie B."/>
        </authorList>
    </citation>
    <scope>NUCLEOTIDE SEQUENCE</scope>
    <source>
        <strain evidence="12">BazhouSP</strain>
    </source>
</reference>
<keyword evidence="6" id="KW-0238">DNA-binding</keyword>
<keyword evidence="7" id="KW-0804">Transcription</keyword>
<feature type="compositionally biased region" description="Polar residues" evidence="10">
    <location>
        <begin position="831"/>
        <end position="843"/>
    </location>
</feature>
<feature type="domain" description="Nuclear receptor" evidence="11">
    <location>
        <begin position="365"/>
        <end position="461"/>
    </location>
</feature>
<comment type="similarity">
    <text evidence="1">Belongs to the nuclear hormone receptor family.</text>
</comment>
<evidence type="ECO:0000313" key="13">
    <source>
        <dbReference type="Proteomes" id="UP001201812"/>
    </source>
</evidence>
<name>A0AAD4MPI4_9BILA</name>
<protein>
    <submittedName>
        <fullName evidence="12">Nuclear receptor subfamily 1 group I member 2</fullName>
    </submittedName>
</protein>
<keyword evidence="4" id="KW-0862">Zinc</keyword>
<dbReference type="GO" id="GO:0003700">
    <property type="term" value="F:DNA-binding transcription factor activity"/>
    <property type="evidence" value="ECO:0007669"/>
    <property type="project" value="InterPro"/>
</dbReference>
<feature type="region of interest" description="Disordered" evidence="10">
    <location>
        <begin position="831"/>
        <end position="869"/>
    </location>
</feature>
<evidence type="ECO:0000256" key="1">
    <source>
        <dbReference type="ARBA" id="ARBA00005993"/>
    </source>
</evidence>
<keyword evidence="8 12" id="KW-0675">Receptor</keyword>
<dbReference type="GO" id="GO:0043565">
    <property type="term" value="F:sequence-specific DNA binding"/>
    <property type="evidence" value="ECO:0007669"/>
    <property type="project" value="InterPro"/>
</dbReference>
<dbReference type="Gene3D" id="3.30.50.10">
    <property type="entry name" value="Erythroid Transcription Factor GATA-1, subunit A"/>
    <property type="match status" value="3"/>
</dbReference>
<evidence type="ECO:0000256" key="7">
    <source>
        <dbReference type="ARBA" id="ARBA00023163"/>
    </source>
</evidence>
<evidence type="ECO:0000259" key="11">
    <source>
        <dbReference type="PROSITE" id="PS51030"/>
    </source>
</evidence>
<dbReference type="PANTHER" id="PTHR45886">
    <property type="entry name" value="NUCLEAR HORMONE RECEPTOR FAMILY-RELATED-RELATED"/>
    <property type="match status" value="1"/>
</dbReference>
<dbReference type="Pfam" id="PF00105">
    <property type="entry name" value="zf-C4"/>
    <property type="match status" value="1"/>
</dbReference>
<keyword evidence="9" id="KW-0539">Nucleus</keyword>
<evidence type="ECO:0000256" key="10">
    <source>
        <dbReference type="SAM" id="MobiDB-lite"/>
    </source>
</evidence>
<feature type="compositionally biased region" description="Basic and acidic residues" evidence="10">
    <location>
        <begin position="844"/>
        <end position="868"/>
    </location>
</feature>
<dbReference type="PANTHER" id="PTHR45886:SF18">
    <property type="entry name" value="NR LBD DOMAIN-CONTAINING PROTEIN-RELATED"/>
    <property type="match status" value="1"/>
</dbReference>
<keyword evidence="3" id="KW-0863">Zinc-finger</keyword>
<dbReference type="InterPro" id="IPR013088">
    <property type="entry name" value="Znf_NHR/GATA"/>
</dbReference>
<evidence type="ECO:0000256" key="3">
    <source>
        <dbReference type="ARBA" id="ARBA00022771"/>
    </source>
</evidence>
<comment type="caution">
    <text evidence="12">The sequence shown here is derived from an EMBL/GenBank/DDBJ whole genome shotgun (WGS) entry which is preliminary data.</text>
</comment>
<dbReference type="SUPFAM" id="SSF57716">
    <property type="entry name" value="Glucocorticoid receptor-like (DNA-binding domain)"/>
    <property type="match status" value="1"/>
</dbReference>
<feature type="domain" description="Nuclear receptor" evidence="11">
    <location>
        <begin position="28"/>
        <end position="120"/>
    </location>
</feature>
<evidence type="ECO:0000256" key="9">
    <source>
        <dbReference type="ARBA" id="ARBA00023242"/>
    </source>
</evidence>
<dbReference type="EMBL" id="JAKKPZ010000133">
    <property type="protein sequence ID" value="KAI1700839.1"/>
    <property type="molecule type" value="Genomic_DNA"/>
</dbReference>
<evidence type="ECO:0000256" key="6">
    <source>
        <dbReference type="ARBA" id="ARBA00023125"/>
    </source>
</evidence>
<sequence length="1061" mass="118989">MVCIFPEPFGSIITSAWSPVWAESMSSTKQCVICGEAQGRKKTKNRNHYGCENSCDACRHFFVSSVKEMAKSSHVFLGGKNADRHCCNNFGCEVKGKRPCTSCRFLKCINNRMNPELPLRSAAREVQKNDPEGGNKPLDDYIKDLRPTFELNLGILLSAAHEAHGNSNIKPAMITEPANSYEEFYGTVNSDAETMSSKQCVICGDQEENAKIGTHFGCKNSCDTCRKFFESSVKNMTKSNYKFLAGKNATRHCYNNFGCQVKGKRQCSSCRFLKCIDNKMTSELPLKNAAIEVQGNDPEGGNKRLDDYIKDLLSIFESNLAILMFAVREARANSKIEPAMISGPANNCEESAGMVNSGAETMSSPKRCVICGEAQGRKKTKNRNHYGCENSCDACQNFFGSCVKNMTKWSHKFLGGKTVGKKADRHCYNNFRCEVKGKRSCTSCKFLKCIENRMNPELPLRSVAREVQENDPEGDNKALVVYINDLRPIFELNLGILLSAAHEARGNSKIEPAMISGPTNNCEEFYGKVYSDVTSHYSHLPLSEVPPPGTYGNVPMEPANHTSNVSHPQQSNYSHYENMPNGEGTYNWNRDSYNNGCTDFAIPNGSFPVVYMPNVVTNHPQYSVGNSSCMRTDPVYNVPIHHEGNTISHRHMGHYDNTGPNVYTHDTLGPAAQLLPPFGNQGICTLNQEAEFHGYEQSAPVHVVQNHTYYAPIQPVNHAGPSTHVHAGTYELLERNVQNLQLDPAVPNDSEMKDTPRDDTLGPVAQSLAPLGSQITGTSNQEVECYGFEQSAPVPVVQNDTYYAPSQPVNIAGPSTQFHVEANEMLGRKVQNSQLDPAVPNNTETKDATRDKSTKRKNPAEKVNEKAKRSISAEPFNRLAIKQYTDELCRILNSFGMKMDTGFECDYGNNAQDRRCDCGRSLGQPYTDPVTRKKTLRNTMIDGPHHFSNWMCHQGLHPDIFALVNPKEVLSRKSICPAGRFYQSRDMIEYIEAESKKENGKYKELKKNELRSGDNYFICCKRKDQQYWQIYYGTDEHREAGYGPYPDYNERRYFFNKEFHQ</sequence>
<keyword evidence="13" id="KW-1185">Reference proteome</keyword>
<evidence type="ECO:0000256" key="8">
    <source>
        <dbReference type="ARBA" id="ARBA00023170"/>
    </source>
</evidence>
<accession>A0AAD4MPI4</accession>
<evidence type="ECO:0000256" key="5">
    <source>
        <dbReference type="ARBA" id="ARBA00023015"/>
    </source>
</evidence>
<organism evidence="12 13">
    <name type="scientific">Ditylenchus destructor</name>
    <dbReference type="NCBI Taxonomy" id="166010"/>
    <lineage>
        <taxon>Eukaryota</taxon>
        <taxon>Metazoa</taxon>
        <taxon>Ecdysozoa</taxon>
        <taxon>Nematoda</taxon>
        <taxon>Chromadorea</taxon>
        <taxon>Rhabditida</taxon>
        <taxon>Tylenchina</taxon>
        <taxon>Tylenchomorpha</taxon>
        <taxon>Sphaerularioidea</taxon>
        <taxon>Anguinidae</taxon>
        <taxon>Anguininae</taxon>
        <taxon>Ditylenchus</taxon>
    </lineage>
</organism>